<dbReference type="PROSITE" id="PS50109">
    <property type="entry name" value="HIS_KIN"/>
    <property type="match status" value="1"/>
</dbReference>
<dbReference type="Pfam" id="PF00512">
    <property type="entry name" value="HisKA"/>
    <property type="match status" value="1"/>
</dbReference>
<dbReference type="Proteomes" id="UP000035368">
    <property type="component" value="Chromosome"/>
</dbReference>
<dbReference type="SMART" id="SM00304">
    <property type="entry name" value="HAMP"/>
    <property type="match status" value="1"/>
</dbReference>
<evidence type="ECO:0000313" key="14">
    <source>
        <dbReference type="EMBL" id="AKK02675.1"/>
    </source>
</evidence>
<evidence type="ECO:0000256" key="9">
    <source>
        <dbReference type="ARBA" id="ARBA00023012"/>
    </source>
</evidence>
<feature type="transmembrane region" description="Helical" evidence="11">
    <location>
        <begin position="32"/>
        <end position="55"/>
    </location>
</feature>
<evidence type="ECO:0000256" key="2">
    <source>
        <dbReference type="ARBA" id="ARBA00004236"/>
    </source>
</evidence>
<dbReference type="KEGG" id="cei:CEPID_04010"/>
<dbReference type="CDD" id="cd00075">
    <property type="entry name" value="HATPase"/>
    <property type="match status" value="1"/>
</dbReference>
<dbReference type="SMART" id="SM00388">
    <property type="entry name" value="HisKA"/>
    <property type="match status" value="1"/>
</dbReference>
<dbReference type="STRING" id="1050174.CEPID_04010"/>
<evidence type="ECO:0000256" key="11">
    <source>
        <dbReference type="SAM" id="Phobius"/>
    </source>
</evidence>
<evidence type="ECO:0000259" key="12">
    <source>
        <dbReference type="PROSITE" id="PS50109"/>
    </source>
</evidence>
<dbReference type="SUPFAM" id="SSF158472">
    <property type="entry name" value="HAMP domain-like"/>
    <property type="match status" value="1"/>
</dbReference>
<dbReference type="CDD" id="cd06225">
    <property type="entry name" value="HAMP"/>
    <property type="match status" value="1"/>
</dbReference>
<dbReference type="SUPFAM" id="SSF47384">
    <property type="entry name" value="Homodimeric domain of signal transducing histidine kinase"/>
    <property type="match status" value="1"/>
</dbReference>
<dbReference type="GO" id="GO:0000155">
    <property type="term" value="F:phosphorelay sensor kinase activity"/>
    <property type="evidence" value="ECO:0007669"/>
    <property type="project" value="InterPro"/>
</dbReference>
<evidence type="ECO:0000256" key="7">
    <source>
        <dbReference type="ARBA" id="ARBA00022777"/>
    </source>
</evidence>
<evidence type="ECO:0000313" key="15">
    <source>
        <dbReference type="Proteomes" id="UP000035368"/>
    </source>
</evidence>
<dbReference type="InterPro" id="IPR004358">
    <property type="entry name" value="Sig_transdc_His_kin-like_C"/>
</dbReference>
<dbReference type="SMART" id="SM00387">
    <property type="entry name" value="HATPase_c"/>
    <property type="match status" value="1"/>
</dbReference>
<dbReference type="PROSITE" id="PS50885">
    <property type="entry name" value="HAMP"/>
    <property type="match status" value="1"/>
</dbReference>
<dbReference type="SUPFAM" id="SSF55874">
    <property type="entry name" value="ATPase domain of HSP90 chaperone/DNA topoisomerase II/histidine kinase"/>
    <property type="match status" value="1"/>
</dbReference>
<keyword evidence="5 14" id="KW-0808">Transferase</keyword>
<keyword evidence="8 11" id="KW-1133">Transmembrane helix</keyword>
<evidence type="ECO:0000256" key="5">
    <source>
        <dbReference type="ARBA" id="ARBA00022679"/>
    </source>
</evidence>
<dbReference type="InterPro" id="IPR050428">
    <property type="entry name" value="TCS_sensor_his_kinase"/>
</dbReference>
<dbReference type="Pfam" id="PF00672">
    <property type="entry name" value="HAMP"/>
    <property type="match status" value="1"/>
</dbReference>
<dbReference type="InterPro" id="IPR003661">
    <property type="entry name" value="HisK_dim/P_dom"/>
</dbReference>
<dbReference type="PATRIC" id="fig|1050174.4.peg.813"/>
<evidence type="ECO:0000256" key="1">
    <source>
        <dbReference type="ARBA" id="ARBA00000085"/>
    </source>
</evidence>
<dbReference type="InterPro" id="IPR005467">
    <property type="entry name" value="His_kinase_dom"/>
</dbReference>
<keyword evidence="6 11" id="KW-0812">Transmembrane</keyword>
<dbReference type="InterPro" id="IPR003594">
    <property type="entry name" value="HATPase_dom"/>
</dbReference>
<dbReference type="PANTHER" id="PTHR45436:SF5">
    <property type="entry name" value="SENSOR HISTIDINE KINASE TRCS"/>
    <property type="match status" value="1"/>
</dbReference>
<keyword evidence="7 14" id="KW-0418">Kinase</keyword>
<dbReference type="CDD" id="cd00082">
    <property type="entry name" value="HisKA"/>
    <property type="match status" value="1"/>
</dbReference>
<dbReference type="InterPro" id="IPR036097">
    <property type="entry name" value="HisK_dim/P_sf"/>
</dbReference>
<evidence type="ECO:0000259" key="13">
    <source>
        <dbReference type="PROSITE" id="PS50885"/>
    </source>
</evidence>
<dbReference type="EC" id="2.7.13.3" evidence="3"/>
<name>A0A0G3GQ45_9CORY</name>
<reference evidence="14 15" key="1">
    <citation type="submission" date="2015-05" db="EMBL/GenBank/DDBJ databases">
        <title>Complete genome sequence of Corynebacterium epidermidicanis DSM 45586, isolated from the skin of a dog suffering from pruritus.</title>
        <authorList>
            <person name="Ruckert C."/>
            <person name="Albersmeier A."/>
            <person name="Winkler A."/>
            <person name="Tauch A."/>
        </authorList>
    </citation>
    <scope>NUCLEOTIDE SEQUENCE [LARGE SCALE GENOMIC DNA]</scope>
    <source>
        <strain evidence="14 15">DSM 45586</strain>
    </source>
</reference>
<comment type="subcellular location">
    <subcellularLocation>
        <location evidence="2">Cell membrane</location>
    </subcellularLocation>
</comment>
<dbReference type="Gene3D" id="3.30.565.10">
    <property type="entry name" value="Histidine kinase-like ATPase, C-terminal domain"/>
    <property type="match status" value="1"/>
</dbReference>
<keyword evidence="10 11" id="KW-0472">Membrane</keyword>
<sequence>MILRKPIALEDDASNRSWHNSSWSRAPLRWQLAIVTALMVAAAVGIMTIVAYWTVSTSLNRSVDSQLESVARSMLSRSVDPAFNKRIETEIESFKAYNPDTNILYFPPGASRGIGDNIPLVNEGEVIRGEIPISFRNQGDQRVLALNNEVGATVVLAQDLGPTYALVSSLGMVLLIIAGLGTLMAIAAGMVVSTTGLRPVSRLQRAVEHVTETDSLEPIEVVGRDELAQLTRSFNDMLESLEASRRRQTELVADAGHELKTPLTSLRTNIELLMIVSNSPTATISNEDRRDLEKDVIAQIEELSTLIGDLVDLAREDSRVQNAEFVDLGDTMSNALDRVRRRRPDVKFDFVRTDWYLFGDSFALGRAVVNLMDNAAKWSPPNGVVRLNMQPISDSEIHISVADSGPGIPAADRAKVFERFFRSVQARSMPGSGLGLSIVKKVVERHHGTIEVLDSDDGGTLMQITLPGSASEAIIRAQHPEEKLATEH</sequence>
<feature type="domain" description="Histidine kinase" evidence="12">
    <location>
        <begin position="254"/>
        <end position="470"/>
    </location>
</feature>
<feature type="domain" description="HAMP" evidence="13">
    <location>
        <begin position="194"/>
        <end position="246"/>
    </location>
</feature>
<comment type="catalytic activity">
    <reaction evidence="1">
        <text>ATP + protein L-histidine = ADP + protein N-phospho-L-histidine.</text>
        <dbReference type="EC" id="2.7.13.3"/>
    </reaction>
</comment>
<proteinExistence type="predicted"/>
<keyword evidence="15" id="KW-1185">Reference proteome</keyword>
<protein>
    <recommendedName>
        <fullName evidence="3">histidine kinase</fullName>
        <ecNumber evidence="3">2.7.13.3</ecNumber>
    </recommendedName>
</protein>
<evidence type="ECO:0000256" key="3">
    <source>
        <dbReference type="ARBA" id="ARBA00012438"/>
    </source>
</evidence>
<dbReference type="Gene3D" id="6.10.340.10">
    <property type="match status" value="1"/>
</dbReference>
<dbReference type="InterPro" id="IPR036890">
    <property type="entry name" value="HATPase_C_sf"/>
</dbReference>
<dbReference type="Pfam" id="PF02518">
    <property type="entry name" value="HATPase_c"/>
    <property type="match status" value="1"/>
</dbReference>
<dbReference type="PANTHER" id="PTHR45436">
    <property type="entry name" value="SENSOR HISTIDINE KINASE YKOH"/>
    <property type="match status" value="1"/>
</dbReference>
<evidence type="ECO:0000256" key="8">
    <source>
        <dbReference type="ARBA" id="ARBA00022989"/>
    </source>
</evidence>
<dbReference type="InterPro" id="IPR003660">
    <property type="entry name" value="HAMP_dom"/>
</dbReference>
<dbReference type="PRINTS" id="PR00344">
    <property type="entry name" value="BCTRLSENSOR"/>
</dbReference>
<evidence type="ECO:0000256" key="4">
    <source>
        <dbReference type="ARBA" id="ARBA00022553"/>
    </source>
</evidence>
<dbReference type="AlphaFoldDB" id="A0A0G3GQ45"/>
<dbReference type="EMBL" id="CP011541">
    <property type="protein sequence ID" value="AKK02675.1"/>
    <property type="molecule type" value="Genomic_DNA"/>
</dbReference>
<organism evidence="14 15">
    <name type="scientific">Corynebacterium epidermidicanis</name>
    <dbReference type="NCBI Taxonomy" id="1050174"/>
    <lineage>
        <taxon>Bacteria</taxon>
        <taxon>Bacillati</taxon>
        <taxon>Actinomycetota</taxon>
        <taxon>Actinomycetes</taxon>
        <taxon>Mycobacteriales</taxon>
        <taxon>Corynebacteriaceae</taxon>
        <taxon>Corynebacterium</taxon>
    </lineage>
</organism>
<dbReference type="Gene3D" id="1.10.287.130">
    <property type="match status" value="1"/>
</dbReference>
<dbReference type="GO" id="GO:0005886">
    <property type="term" value="C:plasma membrane"/>
    <property type="evidence" value="ECO:0007669"/>
    <property type="project" value="UniProtKB-SubCell"/>
</dbReference>
<keyword evidence="4" id="KW-0597">Phosphoprotein</keyword>
<evidence type="ECO:0000256" key="10">
    <source>
        <dbReference type="ARBA" id="ARBA00023136"/>
    </source>
</evidence>
<gene>
    <name evidence="14" type="primary">mprB</name>
    <name evidence="14" type="ORF">CEPID_04010</name>
</gene>
<keyword evidence="9" id="KW-0902">Two-component regulatory system</keyword>
<accession>A0A0G3GQ45</accession>
<evidence type="ECO:0000256" key="6">
    <source>
        <dbReference type="ARBA" id="ARBA00022692"/>
    </source>
</evidence>
<feature type="transmembrane region" description="Helical" evidence="11">
    <location>
        <begin position="164"/>
        <end position="192"/>
    </location>
</feature>